<evidence type="ECO:0000313" key="1">
    <source>
        <dbReference type="EMBL" id="KRZ58453.1"/>
    </source>
</evidence>
<reference evidence="1 2" key="1">
    <citation type="submission" date="2015-05" db="EMBL/GenBank/DDBJ databases">
        <title>Evolution of Trichinella species and genotypes.</title>
        <authorList>
            <person name="Korhonen P.K."/>
            <person name="Edoardo P."/>
            <person name="Giuseppe L.R."/>
            <person name="Gasser R.B."/>
        </authorList>
    </citation>
    <scope>NUCLEOTIDE SEQUENCE [LARGE SCALE GENOMIC DNA]</scope>
    <source>
        <strain evidence="1">ISS10</strain>
    </source>
</reference>
<proteinExistence type="predicted"/>
<evidence type="ECO:0000313" key="2">
    <source>
        <dbReference type="Proteomes" id="UP000054721"/>
    </source>
</evidence>
<sequence length="146" mass="16416">MVKIDSNYSKLLVLSGSVVDAWKNFPSNDSIDEEFSCGKLGATGLYFHQRFISGVVQKYQTDDGTSTITMKACPKISSHQNFPKLILKNIHALECKSIFLSLKQFFTLSMSKFWTGNYDVEQLHGIQSKSIGKFAIFLAITHSENH</sequence>
<name>A0A0V1LG23_9BILA</name>
<protein>
    <submittedName>
        <fullName evidence="1">Uncharacterized protein</fullName>
    </submittedName>
</protein>
<comment type="caution">
    <text evidence="1">The sequence shown here is derived from an EMBL/GenBank/DDBJ whole genome shotgun (WGS) entry which is preliminary data.</text>
</comment>
<organism evidence="1 2">
    <name type="scientific">Trichinella nativa</name>
    <dbReference type="NCBI Taxonomy" id="6335"/>
    <lineage>
        <taxon>Eukaryota</taxon>
        <taxon>Metazoa</taxon>
        <taxon>Ecdysozoa</taxon>
        <taxon>Nematoda</taxon>
        <taxon>Enoplea</taxon>
        <taxon>Dorylaimia</taxon>
        <taxon>Trichinellida</taxon>
        <taxon>Trichinellidae</taxon>
        <taxon>Trichinella</taxon>
    </lineage>
</organism>
<keyword evidence="2" id="KW-1185">Reference proteome</keyword>
<dbReference type="AlphaFoldDB" id="A0A0V1LG23"/>
<dbReference type="EMBL" id="JYDW01000057">
    <property type="protein sequence ID" value="KRZ58453.1"/>
    <property type="molecule type" value="Genomic_DNA"/>
</dbReference>
<dbReference type="Proteomes" id="UP000054721">
    <property type="component" value="Unassembled WGS sequence"/>
</dbReference>
<accession>A0A0V1LG23</accession>
<gene>
    <name evidence="1" type="ORF">T02_13313</name>
</gene>